<dbReference type="GO" id="GO:0004842">
    <property type="term" value="F:ubiquitin-protein transferase activity"/>
    <property type="evidence" value="ECO:0007669"/>
    <property type="project" value="InterPro"/>
</dbReference>
<feature type="domain" description="HECT" evidence="4">
    <location>
        <begin position="489"/>
        <end position="814"/>
    </location>
</feature>
<reference evidence="5" key="1">
    <citation type="submission" date="2023-01" db="EMBL/GenBank/DDBJ databases">
        <title>Genome assembly of the deep-sea coral Lophelia pertusa.</title>
        <authorList>
            <person name="Herrera S."/>
            <person name="Cordes E."/>
        </authorList>
    </citation>
    <scope>NUCLEOTIDE SEQUENCE</scope>
    <source>
        <strain evidence="5">USNM1676648</strain>
        <tissue evidence="5">Polyp</tissue>
    </source>
</reference>
<evidence type="ECO:0000259" key="4">
    <source>
        <dbReference type="PROSITE" id="PS50237"/>
    </source>
</evidence>
<dbReference type="PROSITE" id="PS50237">
    <property type="entry name" value="HECT"/>
    <property type="match status" value="1"/>
</dbReference>
<feature type="region of interest" description="Disordered" evidence="3">
    <location>
        <begin position="73"/>
        <end position="150"/>
    </location>
</feature>
<evidence type="ECO:0000256" key="3">
    <source>
        <dbReference type="SAM" id="MobiDB-lite"/>
    </source>
</evidence>
<feature type="compositionally biased region" description="Low complexity" evidence="3">
    <location>
        <begin position="11"/>
        <end position="24"/>
    </location>
</feature>
<evidence type="ECO:0000256" key="1">
    <source>
        <dbReference type="ARBA" id="ARBA00022786"/>
    </source>
</evidence>
<dbReference type="Gene3D" id="3.90.1750.10">
    <property type="entry name" value="Hect, E3 ligase catalytic domains"/>
    <property type="match status" value="1"/>
</dbReference>
<accession>A0A9W9Z2U9</accession>
<feature type="compositionally biased region" description="Basic and acidic residues" evidence="3">
    <location>
        <begin position="1"/>
        <end position="10"/>
    </location>
</feature>
<dbReference type="SUPFAM" id="SSF56204">
    <property type="entry name" value="Hect, E3 ligase catalytic domain"/>
    <property type="match status" value="1"/>
</dbReference>
<dbReference type="AlphaFoldDB" id="A0A9W9Z2U9"/>
<dbReference type="Proteomes" id="UP001163046">
    <property type="component" value="Unassembled WGS sequence"/>
</dbReference>
<dbReference type="Gene3D" id="3.30.2410.10">
    <property type="entry name" value="Hect, E3 ligase catalytic domain"/>
    <property type="match status" value="1"/>
</dbReference>
<protein>
    <recommendedName>
        <fullName evidence="4">HECT domain-containing protein</fullName>
    </recommendedName>
</protein>
<evidence type="ECO:0000256" key="2">
    <source>
        <dbReference type="PROSITE-ProRule" id="PRU00104"/>
    </source>
</evidence>
<dbReference type="SMART" id="SM00119">
    <property type="entry name" value="HECTc"/>
    <property type="match status" value="1"/>
</dbReference>
<keyword evidence="6" id="KW-1185">Reference proteome</keyword>
<feature type="region of interest" description="Disordered" evidence="3">
    <location>
        <begin position="1"/>
        <end position="24"/>
    </location>
</feature>
<comment type="caution">
    <text evidence="5">The sequence shown here is derived from an EMBL/GenBank/DDBJ whole genome shotgun (WGS) entry which is preliminary data.</text>
</comment>
<feature type="region of interest" description="Disordered" evidence="3">
    <location>
        <begin position="360"/>
        <end position="392"/>
    </location>
</feature>
<sequence>MAANEQEGRVSRSSGGNSSTSASAFSEAVNLLERSVSLLRESPLSNIMPLANDDIDNTREERAVANYRRIYPGPSRTQAVGQAVSGQRSSARPTTSAIYPGPSGTQAVGQSVSGQRASARPTTSANRSLSSWWPSAGPVPRPSSSGKKSTFRFQPYKVKETWTHEFCVLADKDERQTPSTAMKQQLREVGLGQRRIVFKNKKGDFKHIQEGLYNNFPKLREAGGFELYRQQDGKSLCYITPPASGYTIPFLKYTYGIKSAILYVLPIQRSLSMDPVPLDEEEVDDSCVQTQECYQCGIDVPLRNLREHLNTCSCGADPVDKVEDVDSPKVNCVNCYLALPMTQIKEHQAECTGGPCNMQPSNAHQSSDDWDTQQDLPNKRPDPTDSTESDPIKALQGLFPDLPITEVEQALCKELGDVNKAAEILRDDLDDQDLTVSIWDEDIMVVGKRDVQLSAILVELGKNLTGLPKRISMDQNDILADVIPLYKDAKFDPRQPLRVVFKDQPAIDSGGPRKELYSLVYDRLINCTDYRLFEGQAGRLMPFYNASTVFSGMMRTLGKMIAHSVVQCGIGLPVFSPVCYWYLITGDVSKALPYANLTDVRDPDAAVLTERILLAETTEEISAINADPGFQVMLSDVGCTFQLTTANRTDIVQSIFMHFVLSKKKVLLDQLREGLETLGVLHQAIKHPLLFEELFVRTESDLNSEEVKSILKFPVQMDNGALEMRAMLINFLDDCPTNGLQDFLRFTTGTATLPMPGSFIDKITVTFDAVDDCIFSSTCLLTLQLPPKTENYEVFKNAMIVATSSNAGPAFNIV</sequence>
<proteinExistence type="predicted"/>
<evidence type="ECO:0000313" key="5">
    <source>
        <dbReference type="EMBL" id="KAJ7373309.1"/>
    </source>
</evidence>
<keyword evidence="1 2" id="KW-0833">Ubl conjugation pathway</keyword>
<dbReference type="EMBL" id="MU826831">
    <property type="protein sequence ID" value="KAJ7373309.1"/>
    <property type="molecule type" value="Genomic_DNA"/>
</dbReference>
<feature type="compositionally biased region" description="Polar residues" evidence="3">
    <location>
        <begin position="75"/>
        <end position="133"/>
    </location>
</feature>
<dbReference type="InterPro" id="IPR035983">
    <property type="entry name" value="Hect_E3_ubiquitin_ligase"/>
</dbReference>
<evidence type="ECO:0000313" key="6">
    <source>
        <dbReference type="Proteomes" id="UP001163046"/>
    </source>
</evidence>
<organism evidence="5 6">
    <name type="scientific">Desmophyllum pertusum</name>
    <dbReference type="NCBI Taxonomy" id="174260"/>
    <lineage>
        <taxon>Eukaryota</taxon>
        <taxon>Metazoa</taxon>
        <taxon>Cnidaria</taxon>
        <taxon>Anthozoa</taxon>
        <taxon>Hexacorallia</taxon>
        <taxon>Scleractinia</taxon>
        <taxon>Caryophylliina</taxon>
        <taxon>Caryophylliidae</taxon>
        <taxon>Desmophyllum</taxon>
    </lineage>
</organism>
<dbReference type="InterPro" id="IPR000569">
    <property type="entry name" value="HECT_dom"/>
</dbReference>
<dbReference type="Pfam" id="PF00632">
    <property type="entry name" value="HECT"/>
    <property type="match status" value="1"/>
</dbReference>
<gene>
    <name evidence="5" type="ORF">OS493_012900</name>
</gene>
<dbReference type="OrthoDB" id="5988464at2759"/>
<name>A0A9W9Z2U9_9CNID</name>
<feature type="active site" description="Glycyl thioester intermediate" evidence="2">
    <location>
        <position position="779"/>
    </location>
</feature>